<protein>
    <recommendedName>
        <fullName evidence="4">Apple domain-containing protein</fullName>
    </recommendedName>
</protein>
<dbReference type="Proteomes" id="UP000248340">
    <property type="component" value="Unassembled WGS sequence"/>
</dbReference>
<feature type="signal peptide" evidence="1">
    <location>
        <begin position="1"/>
        <end position="22"/>
    </location>
</feature>
<accession>A0A319CMX4</accession>
<keyword evidence="1" id="KW-0732">Signal</keyword>
<keyword evidence="3" id="KW-1185">Reference proteome</keyword>
<dbReference type="VEuPathDB" id="FungiDB:BO82DRAFT_409643"/>
<name>A0A319CMX4_9EURO</name>
<dbReference type="RefSeq" id="XP_025494617.1">
    <property type="nucleotide sequence ID" value="XM_025639737.1"/>
</dbReference>
<dbReference type="AlphaFoldDB" id="A0A319CMX4"/>
<reference evidence="2 3" key="1">
    <citation type="submission" date="2016-12" db="EMBL/GenBank/DDBJ databases">
        <title>The genomes of Aspergillus section Nigri reveals drivers in fungal speciation.</title>
        <authorList>
            <consortium name="DOE Joint Genome Institute"/>
            <person name="Vesth T.C."/>
            <person name="Nybo J."/>
            <person name="Theobald S."/>
            <person name="Brandl J."/>
            <person name="Frisvad J.C."/>
            <person name="Nielsen K.F."/>
            <person name="Lyhne E.K."/>
            <person name="Kogle M.E."/>
            <person name="Kuo A."/>
            <person name="Riley R."/>
            <person name="Clum A."/>
            <person name="Nolan M."/>
            <person name="Lipzen A."/>
            <person name="Salamov A."/>
            <person name="Henrissat B."/>
            <person name="Wiebenga A."/>
            <person name="De Vries R.P."/>
            <person name="Grigoriev I.V."/>
            <person name="Mortensen U.H."/>
            <person name="Andersen M.R."/>
            <person name="Baker S.E."/>
        </authorList>
    </citation>
    <scope>NUCLEOTIDE SEQUENCE [LARGE SCALE GENOMIC DNA]</scope>
    <source>
        <strain evidence="2 3">CBS 121591</strain>
    </source>
</reference>
<evidence type="ECO:0008006" key="4">
    <source>
        <dbReference type="Google" id="ProtNLM"/>
    </source>
</evidence>
<organism evidence="2 3">
    <name type="scientific">Aspergillus uvarum CBS 121591</name>
    <dbReference type="NCBI Taxonomy" id="1448315"/>
    <lineage>
        <taxon>Eukaryota</taxon>
        <taxon>Fungi</taxon>
        <taxon>Dikarya</taxon>
        <taxon>Ascomycota</taxon>
        <taxon>Pezizomycotina</taxon>
        <taxon>Eurotiomycetes</taxon>
        <taxon>Eurotiomycetidae</taxon>
        <taxon>Eurotiales</taxon>
        <taxon>Aspergillaceae</taxon>
        <taxon>Aspergillus</taxon>
        <taxon>Aspergillus subgen. Circumdati</taxon>
    </lineage>
</organism>
<evidence type="ECO:0000313" key="2">
    <source>
        <dbReference type="EMBL" id="PYH84417.1"/>
    </source>
</evidence>
<dbReference type="GeneID" id="37142479"/>
<evidence type="ECO:0000256" key="1">
    <source>
        <dbReference type="SAM" id="SignalP"/>
    </source>
</evidence>
<feature type="chain" id="PRO_5016283778" description="Apple domain-containing protein" evidence="1">
    <location>
        <begin position="23"/>
        <end position="268"/>
    </location>
</feature>
<dbReference type="OrthoDB" id="4526422at2759"/>
<proteinExistence type="predicted"/>
<sequence length="268" mass="28198">MKVSLFFSILPLPLLVVGQTTSQQNFDVLCPAGNLDTTVGTTMLNGEQYTYYCNHRATTNDMSNRKSGIAAPATCATYASAADIGVTWLRSGTCATASKGPPHPEPRAIFFEKIVTPPPPDSFCCVERDDLEKERDELQTQLDACVIARDKFEADLATCKASSGGSGGSGGGGGQVSDCRGVTNPITISNTHQSGSQWAVSCNYVSGQGLLSKPGITVTGLPACVDECAKVASCKVAQVLPQVRNNCLLYSAYKIPTTATGSHFAVRS</sequence>
<dbReference type="EMBL" id="KZ821684">
    <property type="protein sequence ID" value="PYH84417.1"/>
    <property type="molecule type" value="Genomic_DNA"/>
</dbReference>
<evidence type="ECO:0000313" key="3">
    <source>
        <dbReference type="Proteomes" id="UP000248340"/>
    </source>
</evidence>
<gene>
    <name evidence="2" type="ORF">BO82DRAFT_409643</name>
</gene>